<organism evidence="11 12">
    <name type="scientific">Cocos nucifera</name>
    <name type="common">Coconut palm</name>
    <dbReference type="NCBI Taxonomy" id="13894"/>
    <lineage>
        <taxon>Eukaryota</taxon>
        <taxon>Viridiplantae</taxon>
        <taxon>Streptophyta</taxon>
        <taxon>Embryophyta</taxon>
        <taxon>Tracheophyta</taxon>
        <taxon>Spermatophyta</taxon>
        <taxon>Magnoliopsida</taxon>
        <taxon>Liliopsida</taxon>
        <taxon>Arecaceae</taxon>
        <taxon>Arecoideae</taxon>
        <taxon>Cocoseae</taxon>
        <taxon>Attaleinae</taxon>
        <taxon>Cocos</taxon>
    </lineage>
</organism>
<dbReference type="PANTHER" id="PTHR47944">
    <property type="entry name" value="CYTOCHROME P450 98A9"/>
    <property type="match status" value="1"/>
</dbReference>
<evidence type="ECO:0000256" key="2">
    <source>
        <dbReference type="ARBA" id="ARBA00010617"/>
    </source>
</evidence>
<sequence length="507" mass="56127">MPMDTLTIATTFFFPLVLFLFLVHRRLRAAPNLPLPPGPRGWPLLGSLPLLRPLPHAALAALAKRYGPIMYLKLGTCGFAVASSPPVARAFLHTLDIPFADRPINAAARNVGYDGENLVFAGYGPRWKLLRKLSSVHLLGPGALPQWAPARRSEVDRMVRSILDLSRLGEPVRVQGVVMRALANILGLAILSRRVFDSDGAESSEFKKMVLELMRLSGLANVADFIPSIKWLDVQGIESRLKSLHKKFDALMTRMLREHAETTGQREGRQDFVDYLLANRKSSSSGVMLSDVNIKGLIVDMFIAGTDTSSLTVEWAFAELLANPSILQRAQREMDEVIGRDRRLEESDIPKLPYLQAICKEVLRKHATTPLNLPHLATQDCEIDGYYIPKGTRLLVNIWAIGRDPDVWDNPLEFNPKRFLSGKDANIDVKGTDFELIPFGAGRRICAGNHLGMLFVQSILGTLIHAFDWTVPDGEDVDMDESPGLVLHKANPVTALASPRLAPSAYV</sequence>
<dbReference type="Proteomes" id="UP000797356">
    <property type="component" value="Chromosome 8"/>
</dbReference>
<evidence type="ECO:0000256" key="4">
    <source>
        <dbReference type="ARBA" id="ARBA00022723"/>
    </source>
</evidence>
<keyword evidence="5" id="KW-0521">NADP</keyword>
<reference evidence="11" key="1">
    <citation type="journal article" date="2017" name="Gigascience">
        <title>The genome draft of coconut (Cocos nucifera).</title>
        <authorList>
            <person name="Xiao Y."/>
            <person name="Xu P."/>
            <person name="Fan H."/>
            <person name="Baudouin L."/>
            <person name="Xia W."/>
            <person name="Bocs S."/>
            <person name="Xu J."/>
            <person name="Li Q."/>
            <person name="Guo A."/>
            <person name="Zhou L."/>
            <person name="Li J."/>
            <person name="Wu Y."/>
            <person name="Ma Z."/>
            <person name="Armero A."/>
            <person name="Issali A.E."/>
            <person name="Liu N."/>
            <person name="Peng M."/>
            <person name="Yang Y."/>
        </authorList>
    </citation>
    <scope>NUCLEOTIDE SEQUENCE</scope>
    <source>
        <tissue evidence="11">Spear leaf of Hainan Tall coconut</tissue>
    </source>
</reference>
<dbReference type="SUPFAM" id="SSF48264">
    <property type="entry name" value="Cytochrome P450"/>
    <property type="match status" value="1"/>
</dbReference>
<dbReference type="OrthoDB" id="745556at2759"/>
<keyword evidence="6 10" id="KW-0560">Oxidoreductase</keyword>
<keyword evidence="8 10" id="KW-0503">Monooxygenase</keyword>
<evidence type="ECO:0000256" key="1">
    <source>
        <dbReference type="ARBA" id="ARBA00001971"/>
    </source>
</evidence>
<dbReference type="PRINTS" id="PR00463">
    <property type="entry name" value="EP450I"/>
</dbReference>
<keyword evidence="12" id="KW-1185">Reference proteome</keyword>
<dbReference type="GO" id="GO:0004497">
    <property type="term" value="F:monooxygenase activity"/>
    <property type="evidence" value="ECO:0007669"/>
    <property type="project" value="UniProtKB-KW"/>
</dbReference>
<dbReference type="PANTHER" id="PTHR47944:SF18">
    <property type="entry name" value="FLAVONOID 3'-MONOOXYGENASE"/>
    <property type="match status" value="1"/>
</dbReference>
<evidence type="ECO:0000313" key="12">
    <source>
        <dbReference type="Proteomes" id="UP000797356"/>
    </source>
</evidence>
<evidence type="ECO:0000256" key="8">
    <source>
        <dbReference type="ARBA" id="ARBA00023033"/>
    </source>
</evidence>
<protein>
    <submittedName>
        <fullName evidence="11">Flavonoid 3',5'-hydroxylase</fullName>
    </submittedName>
</protein>
<evidence type="ECO:0000256" key="10">
    <source>
        <dbReference type="RuleBase" id="RU000461"/>
    </source>
</evidence>
<dbReference type="InterPro" id="IPR036396">
    <property type="entry name" value="Cyt_P450_sf"/>
</dbReference>
<keyword evidence="7 9" id="KW-0408">Iron</keyword>
<dbReference type="InterPro" id="IPR017972">
    <property type="entry name" value="Cyt_P450_CS"/>
</dbReference>
<comment type="similarity">
    <text evidence="2 10">Belongs to the cytochrome P450 family.</text>
</comment>
<dbReference type="AlphaFoldDB" id="A0A8K0IGW2"/>
<proteinExistence type="inferred from homology"/>
<dbReference type="PROSITE" id="PS00086">
    <property type="entry name" value="CYTOCHROME_P450"/>
    <property type="match status" value="1"/>
</dbReference>
<evidence type="ECO:0000256" key="9">
    <source>
        <dbReference type="PIRSR" id="PIRSR602401-1"/>
    </source>
</evidence>
<evidence type="ECO:0000256" key="5">
    <source>
        <dbReference type="ARBA" id="ARBA00022857"/>
    </source>
</evidence>
<keyword evidence="4 9" id="KW-0479">Metal-binding</keyword>
<name>A0A8K0IGW2_COCNU</name>
<reference evidence="11" key="2">
    <citation type="submission" date="2019-07" db="EMBL/GenBank/DDBJ databases">
        <authorList>
            <person name="Yang Y."/>
            <person name="Bocs S."/>
            <person name="Baudouin L."/>
        </authorList>
    </citation>
    <scope>NUCLEOTIDE SEQUENCE</scope>
    <source>
        <tissue evidence="11">Spear leaf of Hainan Tall coconut</tissue>
    </source>
</reference>
<dbReference type="GO" id="GO:0016705">
    <property type="term" value="F:oxidoreductase activity, acting on paired donors, with incorporation or reduction of molecular oxygen"/>
    <property type="evidence" value="ECO:0007669"/>
    <property type="project" value="InterPro"/>
</dbReference>
<dbReference type="InterPro" id="IPR002401">
    <property type="entry name" value="Cyt_P450_E_grp-I"/>
</dbReference>
<accession>A0A8K0IGW2</accession>
<dbReference type="EMBL" id="CM017879">
    <property type="protein sequence ID" value="KAG1358788.1"/>
    <property type="molecule type" value="Genomic_DNA"/>
</dbReference>
<evidence type="ECO:0000256" key="7">
    <source>
        <dbReference type="ARBA" id="ARBA00023004"/>
    </source>
</evidence>
<dbReference type="Pfam" id="PF00067">
    <property type="entry name" value="p450"/>
    <property type="match status" value="1"/>
</dbReference>
<evidence type="ECO:0000256" key="6">
    <source>
        <dbReference type="ARBA" id="ARBA00023002"/>
    </source>
</evidence>
<dbReference type="InterPro" id="IPR001128">
    <property type="entry name" value="Cyt_P450"/>
</dbReference>
<comment type="caution">
    <text evidence="11">The sequence shown here is derived from an EMBL/GenBank/DDBJ whole genome shotgun (WGS) entry which is preliminary data.</text>
</comment>
<evidence type="ECO:0000313" key="11">
    <source>
        <dbReference type="EMBL" id="KAG1358788.1"/>
    </source>
</evidence>
<evidence type="ECO:0000256" key="3">
    <source>
        <dbReference type="ARBA" id="ARBA00022617"/>
    </source>
</evidence>
<dbReference type="PRINTS" id="PR00385">
    <property type="entry name" value="P450"/>
</dbReference>
<feature type="binding site" description="axial binding residue" evidence="9">
    <location>
        <position position="446"/>
    </location>
    <ligand>
        <name>heme</name>
        <dbReference type="ChEBI" id="CHEBI:30413"/>
    </ligand>
    <ligandPart>
        <name>Fe</name>
        <dbReference type="ChEBI" id="CHEBI:18248"/>
    </ligandPart>
</feature>
<dbReference type="GO" id="GO:0005506">
    <property type="term" value="F:iron ion binding"/>
    <property type="evidence" value="ECO:0007669"/>
    <property type="project" value="InterPro"/>
</dbReference>
<comment type="cofactor">
    <cofactor evidence="1 9">
        <name>heme</name>
        <dbReference type="ChEBI" id="CHEBI:30413"/>
    </cofactor>
</comment>
<keyword evidence="3 9" id="KW-0349">Heme</keyword>
<dbReference type="Gene3D" id="1.10.630.10">
    <property type="entry name" value="Cytochrome P450"/>
    <property type="match status" value="1"/>
</dbReference>
<dbReference type="GO" id="GO:0020037">
    <property type="term" value="F:heme binding"/>
    <property type="evidence" value="ECO:0007669"/>
    <property type="project" value="InterPro"/>
</dbReference>
<dbReference type="FunFam" id="1.10.630.10:FF:000026">
    <property type="entry name" value="Cytochrome P450 82C4"/>
    <property type="match status" value="1"/>
</dbReference>
<gene>
    <name evidence="11" type="ORF">COCNU_08G002340</name>
</gene>